<feature type="non-terminal residue" evidence="1">
    <location>
        <position position="1"/>
    </location>
</feature>
<sequence>SHTSQPSSTIIAVQVAGTEHHVDISKIPYFAAQLRFETAAGTITTTSTTTNNNPPQPPKLIHNTAIPFFDAINHSVQHGLRHLFRRMPLPPNLADYQVLCSTLDYLLVAVIPHHQTLKDIVRALKTGDDDYDCDERREIRGDKRGARDAAFQLLYLLLMG</sequence>
<evidence type="ECO:0000313" key="2">
    <source>
        <dbReference type="Proteomes" id="UP001287356"/>
    </source>
</evidence>
<evidence type="ECO:0000313" key="1">
    <source>
        <dbReference type="EMBL" id="KAK3366752.1"/>
    </source>
</evidence>
<accession>A0AAE0JZB4</accession>
<dbReference type="AlphaFoldDB" id="A0AAE0JZB4"/>
<keyword evidence="2" id="KW-1185">Reference proteome</keyword>
<proteinExistence type="predicted"/>
<feature type="non-terminal residue" evidence="1">
    <location>
        <position position="160"/>
    </location>
</feature>
<name>A0AAE0JZB4_9PEZI</name>
<reference evidence="1" key="2">
    <citation type="submission" date="2023-06" db="EMBL/GenBank/DDBJ databases">
        <authorList>
            <consortium name="Lawrence Berkeley National Laboratory"/>
            <person name="Haridas S."/>
            <person name="Hensen N."/>
            <person name="Bonometti L."/>
            <person name="Westerberg I."/>
            <person name="Brannstrom I.O."/>
            <person name="Guillou S."/>
            <person name="Cros-Aarteil S."/>
            <person name="Calhoun S."/>
            <person name="Kuo A."/>
            <person name="Mondo S."/>
            <person name="Pangilinan J."/>
            <person name="Riley R."/>
            <person name="Labutti K."/>
            <person name="Andreopoulos B."/>
            <person name="Lipzen A."/>
            <person name="Chen C."/>
            <person name="Yanf M."/>
            <person name="Daum C."/>
            <person name="Ng V."/>
            <person name="Clum A."/>
            <person name="Steindorff A."/>
            <person name="Ohm R."/>
            <person name="Martin F."/>
            <person name="Silar P."/>
            <person name="Natvig D."/>
            <person name="Lalanne C."/>
            <person name="Gautier V."/>
            <person name="Ament-Velasquez S.L."/>
            <person name="Kruys A."/>
            <person name="Hutchinson M.I."/>
            <person name="Powell A.J."/>
            <person name="Barry K."/>
            <person name="Miller A.N."/>
            <person name="Grigoriev I.V."/>
            <person name="Debuchy R."/>
            <person name="Gladieux P."/>
            <person name="Thoren M.H."/>
            <person name="Johannesson H."/>
        </authorList>
    </citation>
    <scope>NUCLEOTIDE SEQUENCE</scope>
    <source>
        <strain evidence="1">CBS 958.72</strain>
    </source>
</reference>
<comment type="caution">
    <text evidence="1">The sequence shown here is derived from an EMBL/GenBank/DDBJ whole genome shotgun (WGS) entry which is preliminary data.</text>
</comment>
<dbReference type="Proteomes" id="UP001287356">
    <property type="component" value="Unassembled WGS sequence"/>
</dbReference>
<gene>
    <name evidence="1" type="ORF">B0T24DRAFT_511850</name>
</gene>
<protein>
    <submittedName>
        <fullName evidence="1">Uncharacterized protein</fullName>
    </submittedName>
</protein>
<organism evidence="1 2">
    <name type="scientific">Lasiosphaeria ovina</name>
    <dbReference type="NCBI Taxonomy" id="92902"/>
    <lineage>
        <taxon>Eukaryota</taxon>
        <taxon>Fungi</taxon>
        <taxon>Dikarya</taxon>
        <taxon>Ascomycota</taxon>
        <taxon>Pezizomycotina</taxon>
        <taxon>Sordariomycetes</taxon>
        <taxon>Sordariomycetidae</taxon>
        <taxon>Sordariales</taxon>
        <taxon>Lasiosphaeriaceae</taxon>
        <taxon>Lasiosphaeria</taxon>
    </lineage>
</organism>
<reference evidence="1" key="1">
    <citation type="journal article" date="2023" name="Mol. Phylogenet. Evol.">
        <title>Genome-scale phylogeny and comparative genomics of the fungal order Sordariales.</title>
        <authorList>
            <person name="Hensen N."/>
            <person name="Bonometti L."/>
            <person name="Westerberg I."/>
            <person name="Brannstrom I.O."/>
            <person name="Guillou S."/>
            <person name="Cros-Aarteil S."/>
            <person name="Calhoun S."/>
            <person name="Haridas S."/>
            <person name="Kuo A."/>
            <person name="Mondo S."/>
            <person name="Pangilinan J."/>
            <person name="Riley R."/>
            <person name="LaButti K."/>
            <person name="Andreopoulos B."/>
            <person name="Lipzen A."/>
            <person name="Chen C."/>
            <person name="Yan M."/>
            <person name="Daum C."/>
            <person name="Ng V."/>
            <person name="Clum A."/>
            <person name="Steindorff A."/>
            <person name="Ohm R.A."/>
            <person name="Martin F."/>
            <person name="Silar P."/>
            <person name="Natvig D.O."/>
            <person name="Lalanne C."/>
            <person name="Gautier V."/>
            <person name="Ament-Velasquez S.L."/>
            <person name="Kruys A."/>
            <person name="Hutchinson M.I."/>
            <person name="Powell A.J."/>
            <person name="Barry K."/>
            <person name="Miller A.N."/>
            <person name="Grigoriev I.V."/>
            <person name="Debuchy R."/>
            <person name="Gladieux P."/>
            <person name="Hiltunen Thoren M."/>
            <person name="Johannesson H."/>
        </authorList>
    </citation>
    <scope>NUCLEOTIDE SEQUENCE</scope>
    <source>
        <strain evidence="1">CBS 958.72</strain>
    </source>
</reference>
<dbReference type="EMBL" id="JAULSN010000007">
    <property type="protein sequence ID" value="KAK3366752.1"/>
    <property type="molecule type" value="Genomic_DNA"/>
</dbReference>